<dbReference type="OrthoDB" id="9802365at2"/>
<dbReference type="CDD" id="cd00056">
    <property type="entry name" value="ENDO3c"/>
    <property type="match status" value="1"/>
</dbReference>
<dbReference type="InterPro" id="IPR015797">
    <property type="entry name" value="NUDIX_hydrolase-like_dom_sf"/>
</dbReference>
<dbReference type="InterPro" id="IPR005760">
    <property type="entry name" value="A/G_AdeGlyc_MutY"/>
</dbReference>
<dbReference type="NCBIfam" id="TIGR01084">
    <property type="entry name" value="mutY"/>
    <property type="match status" value="1"/>
</dbReference>
<dbReference type="FunFam" id="1.10.340.30:FF:000002">
    <property type="entry name" value="Adenine DNA glycosylase"/>
    <property type="match status" value="1"/>
</dbReference>
<dbReference type="InterPro" id="IPR003651">
    <property type="entry name" value="Endonuclease3_FeS-loop_motif"/>
</dbReference>
<dbReference type="InterPro" id="IPR003265">
    <property type="entry name" value="HhH-GPD_domain"/>
</dbReference>
<dbReference type="Proteomes" id="UP000318554">
    <property type="component" value="Unassembled WGS sequence"/>
</dbReference>
<gene>
    <name evidence="16" type="primary">mutY</name>
    <name evidence="16" type="ORF">Taqua_01160</name>
</gene>
<dbReference type="InterPro" id="IPR029119">
    <property type="entry name" value="MutY_C"/>
</dbReference>
<dbReference type="EMBL" id="VJNA01000012">
    <property type="protein sequence ID" value="TSE25116.1"/>
    <property type="molecule type" value="Genomic_DNA"/>
</dbReference>
<dbReference type="Pfam" id="PF14815">
    <property type="entry name" value="NUDIX_4"/>
    <property type="match status" value="1"/>
</dbReference>
<keyword evidence="12" id="KW-0234">DNA repair</keyword>
<dbReference type="CDD" id="cd03431">
    <property type="entry name" value="NUDIX_DNA_Glycosylase_C-MutY"/>
    <property type="match status" value="1"/>
</dbReference>
<evidence type="ECO:0000313" key="16">
    <source>
        <dbReference type="EMBL" id="TSE25116.1"/>
    </source>
</evidence>
<dbReference type="GO" id="GO:0006298">
    <property type="term" value="P:mismatch repair"/>
    <property type="evidence" value="ECO:0007669"/>
    <property type="project" value="TreeGrafter"/>
</dbReference>
<keyword evidence="7" id="KW-0479">Metal-binding</keyword>
<dbReference type="GO" id="GO:0006284">
    <property type="term" value="P:base-excision repair"/>
    <property type="evidence" value="ECO:0007669"/>
    <property type="project" value="UniProtKB-UniRule"/>
</dbReference>
<reference evidence="16 17" key="1">
    <citation type="submission" date="2019-07" db="EMBL/GenBank/DDBJ databases">
        <title>Tepidimonas aquatica CLN-1 draft genome.</title>
        <authorList>
            <person name="Da Costa M.S."/>
            <person name="Froufe H.J.C."/>
            <person name="Egas C."/>
            <person name="Albuquerque L."/>
        </authorList>
    </citation>
    <scope>NUCLEOTIDE SEQUENCE [LARGE SCALE GENOMIC DNA]</scope>
    <source>
        <strain evidence="16 17">CLN-1</strain>
    </source>
</reference>
<keyword evidence="17" id="KW-1185">Reference proteome</keyword>
<evidence type="ECO:0000256" key="11">
    <source>
        <dbReference type="ARBA" id="ARBA00023014"/>
    </source>
</evidence>
<accession>A0A554WNG3</accession>
<comment type="caution">
    <text evidence="16">The sequence shown here is derived from an EMBL/GenBank/DDBJ whole genome shotgun (WGS) entry which is preliminary data.</text>
</comment>
<evidence type="ECO:0000256" key="13">
    <source>
        <dbReference type="ARBA" id="ARBA00023295"/>
    </source>
</evidence>
<dbReference type="SMART" id="SM00478">
    <property type="entry name" value="ENDO3c"/>
    <property type="match status" value="1"/>
</dbReference>
<keyword evidence="8 14" id="KW-0227">DNA damage</keyword>
<dbReference type="Gene3D" id="3.90.79.10">
    <property type="entry name" value="Nucleoside Triphosphate Pyrophosphohydrolase"/>
    <property type="match status" value="1"/>
</dbReference>
<evidence type="ECO:0000256" key="4">
    <source>
        <dbReference type="ARBA" id="ARBA00012045"/>
    </source>
</evidence>
<evidence type="ECO:0000259" key="15">
    <source>
        <dbReference type="SMART" id="SM00478"/>
    </source>
</evidence>
<comment type="similarity">
    <text evidence="3 14">Belongs to the Nth/MutY family.</text>
</comment>
<dbReference type="InterPro" id="IPR011257">
    <property type="entry name" value="DNA_glycosylase"/>
</dbReference>
<dbReference type="SUPFAM" id="SSF48150">
    <property type="entry name" value="DNA-glycosylase"/>
    <property type="match status" value="1"/>
</dbReference>
<dbReference type="InterPro" id="IPR023170">
    <property type="entry name" value="HhH_base_excis_C"/>
</dbReference>
<proteinExistence type="inferred from homology"/>
<evidence type="ECO:0000256" key="1">
    <source>
        <dbReference type="ARBA" id="ARBA00000843"/>
    </source>
</evidence>
<dbReference type="SUPFAM" id="SSF55811">
    <property type="entry name" value="Nudix"/>
    <property type="match status" value="1"/>
</dbReference>
<dbReference type="GO" id="GO:0034039">
    <property type="term" value="F:8-oxo-7,8-dihydroguanine DNA N-glycosylase activity"/>
    <property type="evidence" value="ECO:0007669"/>
    <property type="project" value="TreeGrafter"/>
</dbReference>
<dbReference type="RefSeq" id="WP_144325598.1">
    <property type="nucleotide sequence ID" value="NZ_VJNA01000012.1"/>
</dbReference>
<evidence type="ECO:0000256" key="3">
    <source>
        <dbReference type="ARBA" id="ARBA00008343"/>
    </source>
</evidence>
<comment type="cofactor">
    <cofactor evidence="14">
        <name>[4Fe-4S] cluster</name>
        <dbReference type="ChEBI" id="CHEBI:49883"/>
    </cofactor>
    <text evidence="14">Binds 1 [4Fe-4S] cluster.</text>
</comment>
<dbReference type="GO" id="GO:0000701">
    <property type="term" value="F:purine-specific mismatch base pair DNA N-glycosylase activity"/>
    <property type="evidence" value="ECO:0007669"/>
    <property type="project" value="UniProtKB-EC"/>
</dbReference>
<dbReference type="GO" id="GO:0046872">
    <property type="term" value="F:metal ion binding"/>
    <property type="evidence" value="ECO:0007669"/>
    <property type="project" value="UniProtKB-UniRule"/>
</dbReference>
<dbReference type="SMART" id="SM00525">
    <property type="entry name" value="FES"/>
    <property type="match status" value="1"/>
</dbReference>
<dbReference type="InterPro" id="IPR044298">
    <property type="entry name" value="MIG/MutY"/>
</dbReference>
<comment type="catalytic activity">
    <reaction evidence="1 14">
        <text>Hydrolyzes free adenine bases from 7,8-dihydro-8-oxoguanine:adenine mismatched double-stranded DNA, leaving an apurinic site.</text>
        <dbReference type="EC" id="3.2.2.31"/>
    </reaction>
</comment>
<keyword evidence="13 14" id="KW-0326">Glycosidase</keyword>
<dbReference type="PANTHER" id="PTHR42944:SF1">
    <property type="entry name" value="ADENINE DNA GLYCOSYLASE"/>
    <property type="match status" value="1"/>
</dbReference>
<evidence type="ECO:0000256" key="5">
    <source>
        <dbReference type="ARBA" id="ARBA00022023"/>
    </source>
</evidence>
<evidence type="ECO:0000256" key="2">
    <source>
        <dbReference type="ARBA" id="ARBA00002933"/>
    </source>
</evidence>
<sequence>MTAPDPTPPSGVFARVVAWQRRAGRHGLPWQGTGDPYRVWLSEIMLQQTQVATVLRYYERFVARFANVHALAAAPLDEVLAAWSGLGYYRRARLLHRCAQVVVQRHGGRFPCDFATLRTLPGIGDSTAAAIAAFCAGERVSILDGNVRRVLMRLWADDRDPAAVATQRDLWARAQGLVLATATPADMAAYTQGLMDLGATVCTRLRPHCDACPLLDGCQAHRAGTPTAWPRPRARAPRRTERWWLLLLRRGDGVCWLQRRASGGIWGGLWAPPVLTEPQGDQGLRAWLQRAGLTAIWAPPQPHALTHRDLALHWVVVPWTDAAGEALAHVPGVLVDQGAWWSPAEALALGLPAPVRVWLAAAVSRTSSSR</sequence>
<dbReference type="AlphaFoldDB" id="A0A554WNG3"/>
<dbReference type="GO" id="GO:0032357">
    <property type="term" value="F:oxidized purine DNA binding"/>
    <property type="evidence" value="ECO:0007669"/>
    <property type="project" value="TreeGrafter"/>
</dbReference>
<dbReference type="Gene3D" id="1.10.1670.10">
    <property type="entry name" value="Helix-hairpin-Helix base-excision DNA repair enzymes (C-terminal)"/>
    <property type="match status" value="1"/>
</dbReference>
<dbReference type="GO" id="GO:0035485">
    <property type="term" value="F:adenine/guanine mispair binding"/>
    <property type="evidence" value="ECO:0007669"/>
    <property type="project" value="TreeGrafter"/>
</dbReference>
<dbReference type="PANTHER" id="PTHR42944">
    <property type="entry name" value="ADENINE DNA GLYCOSYLASE"/>
    <property type="match status" value="1"/>
</dbReference>
<evidence type="ECO:0000256" key="10">
    <source>
        <dbReference type="ARBA" id="ARBA00023004"/>
    </source>
</evidence>
<evidence type="ECO:0000256" key="9">
    <source>
        <dbReference type="ARBA" id="ARBA00022801"/>
    </source>
</evidence>
<dbReference type="EC" id="3.2.2.31" evidence="4 14"/>
<feature type="domain" description="HhH-GPD" evidence="15">
    <location>
        <begin position="45"/>
        <end position="200"/>
    </location>
</feature>
<name>A0A554WNG3_9BURK</name>
<evidence type="ECO:0000256" key="14">
    <source>
        <dbReference type="RuleBase" id="RU365096"/>
    </source>
</evidence>
<keyword evidence="11" id="KW-0411">Iron-sulfur</keyword>
<evidence type="ECO:0000256" key="12">
    <source>
        <dbReference type="ARBA" id="ARBA00023204"/>
    </source>
</evidence>
<evidence type="ECO:0000256" key="8">
    <source>
        <dbReference type="ARBA" id="ARBA00022763"/>
    </source>
</evidence>
<dbReference type="Gene3D" id="1.10.340.30">
    <property type="entry name" value="Hypothetical protein, domain 2"/>
    <property type="match status" value="1"/>
</dbReference>
<comment type="function">
    <text evidence="2">Adenine glycosylase active on G-A mispairs. MutY also corrects error-prone DNA synthesis past GO lesions which are due to the oxidatively damaged form of guanine: 7,8-dihydro-8-oxoguanine (8-oxo-dGTP).</text>
</comment>
<keyword evidence="10 14" id="KW-0408">Iron</keyword>
<evidence type="ECO:0000256" key="6">
    <source>
        <dbReference type="ARBA" id="ARBA00022485"/>
    </source>
</evidence>
<keyword evidence="6" id="KW-0004">4Fe-4S</keyword>
<evidence type="ECO:0000313" key="17">
    <source>
        <dbReference type="Proteomes" id="UP000318554"/>
    </source>
</evidence>
<dbReference type="Pfam" id="PF00730">
    <property type="entry name" value="HhH-GPD"/>
    <property type="match status" value="1"/>
</dbReference>
<organism evidence="16 17">
    <name type="scientific">Tepidimonas aquatica</name>
    <dbReference type="NCBI Taxonomy" id="247482"/>
    <lineage>
        <taxon>Bacteria</taxon>
        <taxon>Pseudomonadati</taxon>
        <taxon>Pseudomonadota</taxon>
        <taxon>Betaproteobacteria</taxon>
        <taxon>Burkholderiales</taxon>
        <taxon>Tepidimonas</taxon>
    </lineage>
</organism>
<dbReference type="GO" id="GO:0051539">
    <property type="term" value="F:4 iron, 4 sulfur cluster binding"/>
    <property type="evidence" value="ECO:0007669"/>
    <property type="project" value="UniProtKB-UniRule"/>
</dbReference>
<protein>
    <recommendedName>
        <fullName evidence="5 14">Adenine DNA glycosylase</fullName>
        <ecNumber evidence="4 14">3.2.2.31</ecNumber>
    </recommendedName>
</protein>
<keyword evidence="9 16" id="KW-0378">Hydrolase</keyword>
<evidence type="ECO:0000256" key="7">
    <source>
        <dbReference type="ARBA" id="ARBA00022723"/>
    </source>
</evidence>